<feature type="domain" description="DUF6593" evidence="1">
    <location>
        <begin position="4"/>
        <end position="109"/>
    </location>
</feature>
<evidence type="ECO:0000313" key="2">
    <source>
        <dbReference type="EMBL" id="KAL0581285.1"/>
    </source>
</evidence>
<dbReference type="EMBL" id="JBAHYK010000013">
    <property type="protein sequence ID" value="KAL0581285.1"/>
    <property type="molecule type" value="Genomic_DNA"/>
</dbReference>
<name>A0ABR3G0C2_9AGAR</name>
<protein>
    <recommendedName>
        <fullName evidence="1">DUF6593 domain-containing protein</fullName>
    </recommendedName>
</protein>
<gene>
    <name evidence="2" type="ORF">V5O48_000768</name>
</gene>
<organism evidence="2 3">
    <name type="scientific">Marasmius crinis-equi</name>
    <dbReference type="NCBI Taxonomy" id="585013"/>
    <lineage>
        <taxon>Eukaryota</taxon>
        <taxon>Fungi</taxon>
        <taxon>Dikarya</taxon>
        <taxon>Basidiomycota</taxon>
        <taxon>Agaricomycotina</taxon>
        <taxon>Agaricomycetes</taxon>
        <taxon>Agaricomycetidae</taxon>
        <taxon>Agaricales</taxon>
        <taxon>Marasmiineae</taxon>
        <taxon>Marasmiaceae</taxon>
        <taxon>Marasmius</taxon>
    </lineage>
</organism>
<dbReference type="InterPro" id="IPR046528">
    <property type="entry name" value="DUF6593"/>
</dbReference>
<keyword evidence="3" id="KW-1185">Reference proteome</keyword>
<proteinExistence type="predicted"/>
<dbReference type="Proteomes" id="UP001465976">
    <property type="component" value="Unassembled WGS sequence"/>
</dbReference>
<accession>A0ABR3G0C2</accession>
<sequence>MENQTTSVRNFMKRSNASLLTSSQSRTFQGPDGLEYKWKVIYCGSNPAYPDYWYLELHVKDSKVPIATSARLSNRDGFAQEEAHPVYIAERGIRMIPWVIATFALAERLLAAS</sequence>
<comment type="caution">
    <text evidence="2">The sequence shown here is derived from an EMBL/GenBank/DDBJ whole genome shotgun (WGS) entry which is preliminary data.</text>
</comment>
<reference evidence="2 3" key="1">
    <citation type="submission" date="2024-02" db="EMBL/GenBank/DDBJ databases">
        <title>A draft genome for the cacao thread blight pathogen Marasmius crinis-equi.</title>
        <authorList>
            <person name="Cohen S.P."/>
            <person name="Baruah I.K."/>
            <person name="Amoako-Attah I."/>
            <person name="Bukari Y."/>
            <person name="Meinhardt L.W."/>
            <person name="Bailey B.A."/>
        </authorList>
    </citation>
    <scope>NUCLEOTIDE SEQUENCE [LARGE SCALE GENOMIC DNA]</scope>
    <source>
        <strain evidence="2 3">GH-76</strain>
    </source>
</reference>
<evidence type="ECO:0000313" key="3">
    <source>
        <dbReference type="Proteomes" id="UP001465976"/>
    </source>
</evidence>
<dbReference type="Pfam" id="PF20236">
    <property type="entry name" value="DUF6593"/>
    <property type="match status" value="1"/>
</dbReference>
<evidence type="ECO:0000259" key="1">
    <source>
        <dbReference type="Pfam" id="PF20236"/>
    </source>
</evidence>